<proteinExistence type="predicted"/>
<protein>
    <submittedName>
        <fullName evidence="1">Uncharacterized protein</fullName>
    </submittedName>
</protein>
<comment type="caution">
    <text evidence="1">The sequence shown here is derived from an EMBL/GenBank/DDBJ whole genome shotgun (WGS) entry which is preliminary data.</text>
</comment>
<accession>K1SP16</accession>
<reference evidence="1" key="1">
    <citation type="journal article" date="2013" name="Environ. Microbiol.">
        <title>Microbiota from the distal guts of lean and obese adolescents exhibit partial functional redundancy besides clear differences in community structure.</title>
        <authorList>
            <person name="Ferrer M."/>
            <person name="Ruiz A."/>
            <person name="Lanza F."/>
            <person name="Haange S.B."/>
            <person name="Oberbach A."/>
            <person name="Till H."/>
            <person name="Bargiela R."/>
            <person name="Campoy C."/>
            <person name="Segura M.T."/>
            <person name="Richter M."/>
            <person name="von Bergen M."/>
            <person name="Seifert J."/>
            <person name="Suarez A."/>
        </authorList>
    </citation>
    <scope>NUCLEOTIDE SEQUENCE</scope>
</reference>
<evidence type="ECO:0000313" key="1">
    <source>
        <dbReference type="EMBL" id="EKC57064.1"/>
    </source>
</evidence>
<name>K1SP16_9ZZZZ</name>
<dbReference type="EMBL" id="AJWZ01007379">
    <property type="protein sequence ID" value="EKC57064.1"/>
    <property type="molecule type" value="Genomic_DNA"/>
</dbReference>
<sequence length="58" mass="6845">MINALTYEEMIKKINNNYIERGLRNDYIGVFITRPDLESGKNILNSLDYYHHLTGRNV</sequence>
<organism evidence="1">
    <name type="scientific">human gut metagenome</name>
    <dbReference type="NCBI Taxonomy" id="408170"/>
    <lineage>
        <taxon>unclassified sequences</taxon>
        <taxon>metagenomes</taxon>
        <taxon>organismal metagenomes</taxon>
    </lineage>
</organism>
<gene>
    <name evidence="1" type="ORF">OBE_10737</name>
</gene>
<feature type="non-terminal residue" evidence="1">
    <location>
        <position position="58"/>
    </location>
</feature>
<dbReference type="AlphaFoldDB" id="K1SP16"/>